<dbReference type="Pfam" id="PF02687">
    <property type="entry name" value="FtsX"/>
    <property type="match status" value="1"/>
</dbReference>
<comment type="caution">
    <text evidence="8">The sequence shown here is derived from an EMBL/GenBank/DDBJ whole genome shotgun (WGS) entry which is preliminary data.</text>
</comment>
<evidence type="ECO:0000256" key="2">
    <source>
        <dbReference type="ARBA" id="ARBA00022475"/>
    </source>
</evidence>
<feature type="transmembrane region" description="Helical" evidence="6">
    <location>
        <begin position="290"/>
        <end position="310"/>
    </location>
</feature>
<accession>A0AA44QL36</accession>
<evidence type="ECO:0000313" key="8">
    <source>
        <dbReference type="EMBL" id="PGF36349.1"/>
    </source>
</evidence>
<proteinExistence type="predicted"/>
<feature type="transmembrane region" description="Helical" evidence="6">
    <location>
        <begin position="542"/>
        <end position="570"/>
    </location>
</feature>
<evidence type="ECO:0000256" key="4">
    <source>
        <dbReference type="ARBA" id="ARBA00022989"/>
    </source>
</evidence>
<organism evidence="8 9">
    <name type="scientific">Cutibacterium acnes</name>
    <name type="common">Propionibacterium acnes</name>
    <dbReference type="NCBI Taxonomy" id="1747"/>
    <lineage>
        <taxon>Bacteria</taxon>
        <taxon>Bacillati</taxon>
        <taxon>Actinomycetota</taxon>
        <taxon>Actinomycetes</taxon>
        <taxon>Propionibacteriales</taxon>
        <taxon>Propionibacteriaceae</taxon>
        <taxon>Cutibacterium</taxon>
    </lineage>
</organism>
<dbReference type="PANTHER" id="PTHR30287">
    <property type="entry name" value="MEMBRANE COMPONENT OF PREDICTED ABC SUPERFAMILY METABOLITE UPTAKE TRANSPORTER"/>
    <property type="match status" value="1"/>
</dbReference>
<keyword evidence="3 6" id="KW-0812">Transmembrane</keyword>
<dbReference type="InterPro" id="IPR038766">
    <property type="entry name" value="Membrane_comp_ABC_pdt"/>
</dbReference>
<evidence type="ECO:0000256" key="6">
    <source>
        <dbReference type="SAM" id="Phobius"/>
    </source>
</evidence>
<reference evidence="8 9" key="1">
    <citation type="submission" date="2017-02" db="EMBL/GenBank/DDBJ databases">
        <title>Prevalence of linear plasmids in Cutibacterium acnes isolates obtained from cancerous prostatic tissue.</title>
        <authorList>
            <person name="Davidsson S."/>
            <person name="Bruggemann H."/>
        </authorList>
    </citation>
    <scope>NUCLEOTIDE SEQUENCE [LARGE SCALE GENOMIC DNA]</scope>
    <source>
        <strain evidence="8 9">11-78</strain>
    </source>
</reference>
<protein>
    <submittedName>
        <fullName evidence="8">ABC transporter permease</fullName>
    </submittedName>
</protein>
<dbReference type="RefSeq" id="WP_002515670.1">
    <property type="nucleotide sequence ID" value="NZ_AP019664.1"/>
</dbReference>
<sequence>MRELTVLSVRLVRQHLTLYLGCLATIVATAALTSAEAGLVHGFSDITRVHVAGFSTEEVATQLPGIRSILTLLAGLAIAISGVLMITAIRQVIASRQEELAMMRLTGASRGLLARMIASESFILGLLAGLPGALIGAALTYPLFRGMQAVGFFGRTMTIDFRFPVGSMFAVTGLIATVAATAGCVATRISIRGDLLASIAPMARRMSWWQIAWRFVLILTGVVSLVVLDPQGMGTNIILILPILAVVPLLAAAPLAMPIGAWVVGRIVGLFAPGPGKLAARRAAKDRMRYARLVTPAIISCGILGGFLVANAPDEQMRTQALTAQVAADTVITTNLDDATPIAKALGHKTRQQSRLASRYRVAGGTRRMWHFTDAPAFAKLTNLHITAGDMSRVTGTNIASGIGNSVGDRIAVVDNTGHPVTLTVVAVFTDEVYEGLIFDWGQISALGPKNTTATIFTKGLSTGEVRSVLQSEGISGTVFDKTGFVQYMSDLRRANTYRSNVGLFATVYLMCLIGVIQTTISNGLSRRKEFQVLRSLGVSRLGILATVGVEAAILQVVTGILVFSVILALGFRFASNNGTSAWAAVSAALPTTAGAFCLIAVLTVVAQLIGSQVSLRYSSN</sequence>
<evidence type="ECO:0000313" key="9">
    <source>
        <dbReference type="Proteomes" id="UP000226191"/>
    </source>
</evidence>
<feature type="transmembrane region" description="Helical" evidence="6">
    <location>
        <begin position="165"/>
        <end position="191"/>
    </location>
</feature>
<dbReference type="Proteomes" id="UP000226191">
    <property type="component" value="Unassembled WGS sequence"/>
</dbReference>
<feature type="transmembrane region" description="Helical" evidence="6">
    <location>
        <begin position="235"/>
        <end position="253"/>
    </location>
</feature>
<dbReference type="InterPro" id="IPR003838">
    <property type="entry name" value="ABC3_permease_C"/>
</dbReference>
<keyword evidence="4 6" id="KW-1133">Transmembrane helix</keyword>
<feature type="transmembrane region" description="Helical" evidence="6">
    <location>
        <begin position="16"/>
        <end position="35"/>
    </location>
</feature>
<comment type="subcellular location">
    <subcellularLocation>
        <location evidence="1">Cell membrane</location>
        <topology evidence="1">Multi-pass membrane protein</topology>
    </subcellularLocation>
</comment>
<feature type="transmembrane region" description="Helical" evidence="6">
    <location>
        <begin position="69"/>
        <end position="89"/>
    </location>
</feature>
<gene>
    <name evidence="8" type="ORF">B1B09_01575</name>
</gene>
<feature type="transmembrane region" description="Helical" evidence="6">
    <location>
        <begin position="502"/>
        <end position="521"/>
    </location>
</feature>
<feature type="transmembrane region" description="Helical" evidence="6">
    <location>
        <begin position="582"/>
        <end position="610"/>
    </location>
</feature>
<feature type="domain" description="ABC3 transporter permease C-terminal" evidence="7">
    <location>
        <begin position="72"/>
        <end position="189"/>
    </location>
</feature>
<dbReference type="EMBL" id="MVCE01000001">
    <property type="protein sequence ID" value="PGF36349.1"/>
    <property type="molecule type" value="Genomic_DNA"/>
</dbReference>
<keyword evidence="2" id="KW-1003">Cell membrane</keyword>
<keyword evidence="5 6" id="KW-0472">Membrane</keyword>
<dbReference type="PANTHER" id="PTHR30287:SF2">
    <property type="entry name" value="BLL1001 PROTEIN"/>
    <property type="match status" value="1"/>
</dbReference>
<evidence type="ECO:0000256" key="5">
    <source>
        <dbReference type="ARBA" id="ARBA00023136"/>
    </source>
</evidence>
<evidence type="ECO:0000256" key="1">
    <source>
        <dbReference type="ARBA" id="ARBA00004651"/>
    </source>
</evidence>
<feature type="transmembrane region" description="Helical" evidence="6">
    <location>
        <begin position="211"/>
        <end position="228"/>
    </location>
</feature>
<evidence type="ECO:0000259" key="7">
    <source>
        <dbReference type="Pfam" id="PF02687"/>
    </source>
</evidence>
<dbReference type="AlphaFoldDB" id="A0AA44QL36"/>
<name>A0AA44QL36_CUTAC</name>
<feature type="transmembrane region" description="Helical" evidence="6">
    <location>
        <begin position="124"/>
        <end position="144"/>
    </location>
</feature>
<dbReference type="GO" id="GO:0005886">
    <property type="term" value="C:plasma membrane"/>
    <property type="evidence" value="ECO:0007669"/>
    <property type="project" value="UniProtKB-SubCell"/>
</dbReference>
<evidence type="ECO:0000256" key="3">
    <source>
        <dbReference type="ARBA" id="ARBA00022692"/>
    </source>
</evidence>